<evidence type="ECO:0000313" key="8">
    <source>
        <dbReference type="EMBL" id="GGO54656.1"/>
    </source>
</evidence>
<feature type="domain" description="Solute-binding protein family 3/N-terminal" evidence="7">
    <location>
        <begin position="53"/>
        <end position="280"/>
    </location>
</feature>
<reference evidence="9" key="1">
    <citation type="journal article" date="2019" name="Int. J. Syst. Evol. Microbiol.">
        <title>The Global Catalogue of Microorganisms (GCM) 10K type strain sequencing project: providing services to taxonomists for standard genome sequencing and annotation.</title>
        <authorList>
            <consortium name="The Broad Institute Genomics Platform"/>
            <consortium name="The Broad Institute Genome Sequencing Center for Infectious Disease"/>
            <person name="Wu L."/>
            <person name="Ma J."/>
        </authorList>
    </citation>
    <scope>NUCLEOTIDE SEQUENCE [LARGE SCALE GENOMIC DNA]</scope>
    <source>
        <strain evidence="9">CGMCC 4.7178</strain>
    </source>
</reference>
<evidence type="ECO:0000313" key="9">
    <source>
        <dbReference type="Proteomes" id="UP000631535"/>
    </source>
</evidence>
<sequence>MSAASRRLPAALLCLAALATVAASCDGGGPGGASGGPGGTPSQSASSIFDKPSVTVAVKKGQPGFNTRSGEEYEYAGFETDLLNALADDVGFKKYTHDIPSLRREDILLDQGADLVIATYTITDARDEKIDFTAPYMKTYQGILVQKGDSEIKKLKDVDGKRVCSASGSTSDPGSVEGEQAQKSIRETLGQNVKPGFRKDYKTCVKELADGNFDAVWTDRLVLEGFAHQKPYEDHVKVVEDIKIDKQQYYGIGIREKHGADCRRLNRSLKKFLDTRWRMTFQQHFPDLDEGDFEQRYKPSDPEFENYRATSCGAK</sequence>
<comment type="similarity">
    <text evidence="1 4">Belongs to the bacterial solute-binding protein 3 family.</text>
</comment>
<dbReference type="InterPro" id="IPR051455">
    <property type="entry name" value="Bact_solute-bind_prot3"/>
</dbReference>
<comment type="caution">
    <text evidence="8">The sequence shown here is derived from an EMBL/GenBank/DDBJ whole genome shotgun (WGS) entry which is preliminary data.</text>
</comment>
<protein>
    <submittedName>
        <fullName evidence="8">ABC transporter substrate-binding protein</fullName>
    </submittedName>
</protein>
<dbReference type="EMBL" id="BMMP01000015">
    <property type="protein sequence ID" value="GGO54656.1"/>
    <property type="molecule type" value="Genomic_DNA"/>
</dbReference>
<evidence type="ECO:0000256" key="5">
    <source>
        <dbReference type="SAM" id="MobiDB-lite"/>
    </source>
</evidence>
<dbReference type="InterPro" id="IPR001638">
    <property type="entry name" value="Solute-binding_3/MltF_N"/>
</dbReference>
<accession>A0ABQ2MME7</accession>
<evidence type="ECO:0000259" key="7">
    <source>
        <dbReference type="SMART" id="SM00062"/>
    </source>
</evidence>
<evidence type="ECO:0000256" key="2">
    <source>
        <dbReference type="ARBA" id="ARBA00022448"/>
    </source>
</evidence>
<dbReference type="Gene3D" id="3.40.190.10">
    <property type="entry name" value="Periplasmic binding protein-like II"/>
    <property type="match status" value="2"/>
</dbReference>
<dbReference type="SMART" id="SM00062">
    <property type="entry name" value="PBPb"/>
    <property type="match status" value="1"/>
</dbReference>
<keyword evidence="9" id="KW-1185">Reference proteome</keyword>
<gene>
    <name evidence="8" type="ORF">GCM10012287_44110</name>
</gene>
<dbReference type="InterPro" id="IPR018313">
    <property type="entry name" value="SBP_3_CS"/>
</dbReference>
<evidence type="ECO:0000256" key="4">
    <source>
        <dbReference type="RuleBase" id="RU003744"/>
    </source>
</evidence>
<dbReference type="PANTHER" id="PTHR30085">
    <property type="entry name" value="AMINO ACID ABC TRANSPORTER PERMEASE"/>
    <property type="match status" value="1"/>
</dbReference>
<evidence type="ECO:0000256" key="3">
    <source>
        <dbReference type="ARBA" id="ARBA00022729"/>
    </source>
</evidence>
<dbReference type="PANTHER" id="PTHR30085:SF6">
    <property type="entry name" value="ABC TRANSPORTER GLUTAMINE-BINDING PROTEIN GLNH"/>
    <property type="match status" value="1"/>
</dbReference>
<dbReference type="RefSeq" id="WP_189038933.1">
    <property type="nucleotide sequence ID" value="NZ_BMMP01000015.1"/>
</dbReference>
<dbReference type="Pfam" id="PF00497">
    <property type="entry name" value="SBP_bac_3"/>
    <property type="match status" value="1"/>
</dbReference>
<proteinExistence type="inferred from homology"/>
<keyword evidence="2" id="KW-0813">Transport</keyword>
<dbReference type="PROSITE" id="PS01039">
    <property type="entry name" value="SBP_BACTERIAL_3"/>
    <property type="match status" value="1"/>
</dbReference>
<name>A0ABQ2MME7_9ACTN</name>
<dbReference type="PROSITE" id="PS51257">
    <property type="entry name" value="PROKAR_LIPOPROTEIN"/>
    <property type="match status" value="1"/>
</dbReference>
<organism evidence="8 9">
    <name type="scientific">Streptomyces daqingensis</name>
    <dbReference type="NCBI Taxonomy" id="1472640"/>
    <lineage>
        <taxon>Bacteria</taxon>
        <taxon>Bacillati</taxon>
        <taxon>Actinomycetota</taxon>
        <taxon>Actinomycetes</taxon>
        <taxon>Kitasatosporales</taxon>
        <taxon>Streptomycetaceae</taxon>
        <taxon>Streptomyces</taxon>
    </lineage>
</organism>
<dbReference type="SUPFAM" id="SSF53850">
    <property type="entry name" value="Periplasmic binding protein-like II"/>
    <property type="match status" value="1"/>
</dbReference>
<keyword evidence="3 6" id="KW-0732">Signal</keyword>
<feature type="region of interest" description="Disordered" evidence="5">
    <location>
        <begin position="290"/>
        <end position="315"/>
    </location>
</feature>
<dbReference type="Proteomes" id="UP000631535">
    <property type="component" value="Unassembled WGS sequence"/>
</dbReference>
<feature type="chain" id="PRO_5046302342" evidence="6">
    <location>
        <begin position="23"/>
        <end position="315"/>
    </location>
</feature>
<evidence type="ECO:0000256" key="6">
    <source>
        <dbReference type="SAM" id="SignalP"/>
    </source>
</evidence>
<evidence type="ECO:0000256" key="1">
    <source>
        <dbReference type="ARBA" id="ARBA00010333"/>
    </source>
</evidence>
<feature type="signal peptide" evidence="6">
    <location>
        <begin position="1"/>
        <end position="22"/>
    </location>
</feature>